<dbReference type="InterPro" id="IPR017452">
    <property type="entry name" value="GPCR_Rhodpsn_7TM"/>
</dbReference>
<dbReference type="PRINTS" id="PR00237">
    <property type="entry name" value="GPCRRHODOPSN"/>
</dbReference>
<evidence type="ECO:0000313" key="14">
    <source>
        <dbReference type="Proteomes" id="UP001190640"/>
    </source>
</evidence>
<comment type="similarity">
    <text evidence="10">Belongs to the G-protein coupled receptor 1 family.</text>
</comment>
<keyword evidence="2" id="KW-1003">Cell membrane</keyword>
<evidence type="ECO:0000256" key="11">
    <source>
        <dbReference type="SAM" id="MobiDB-lite"/>
    </source>
</evidence>
<sequence>MMTTTTDIPDEEVETTTFDYEDEHAPCANNSAEQFGSQFLPPFYSLVFIFGLLGNALVVMVLVRYKKIKSMTDVYLINLAISDLLFIFSLPFWAYNAADQWVFGTGMCKFLSGIYLAGFYSGSFFIILLTIDRYLAIVHAVFALKARTVPYGILTSAIMWVVALSASVPELIFNICKMEGSQLKCTSQYPLNTQLNWKQFTTLKTNLIGLVLPIIVMTFCYTKIIMNLVRCRNVKKNKAIRLIFIIMVVYFLFWAPYNIALLLHTFSTSFSLNNCDSNSKLVITIQFTEAIAMSHCCINPVIYAFAGEKFRKYICSFYRKHIALRLSKYIPVLYSETPERSSSTRTPSTGEHEISAVL</sequence>
<dbReference type="GO" id="GO:0019957">
    <property type="term" value="F:C-C chemokine binding"/>
    <property type="evidence" value="ECO:0007669"/>
    <property type="project" value="TreeGrafter"/>
</dbReference>
<comment type="subcellular location">
    <subcellularLocation>
        <location evidence="1">Cell membrane</location>
        <topology evidence="1">Multi-pass membrane protein</topology>
    </subcellularLocation>
</comment>
<dbReference type="GO" id="GO:0006954">
    <property type="term" value="P:inflammatory response"/>
    <property type="evidence" value="ECO:0007669"/>
    <property type="project" value="InterPro"/>
</dbReference>
<dbReference type="Pfam" id="PF00001">
    <property type="entry name" value="7tm_1"/>
    <property type="match status" value="1"/>
</dbReference>
<evidence type="ECO:0000256" key="3">
    <source>
        <dbReference type="ARBA" id="ARBA00022692"/>
    </source>
</evidence>
<dbReference type="PANTHER" id="PTHR10489:SF686">
    <property type="entry name" value="C-C CHEMOKINE RECEPTOR TYPE 5"/>
    <property type="match status" value="1"/>
</dbReference>
<evidence type="ECO:0000313" key="15">
    <source>
        <dbReference type="RefSeq" id="XP_054847812.1"/>
    </source>
</evidence>
<dbReference type="SUPFAM" id="SSF81321">
    <property type="entry name" value="Family A G protein-coupled receptor-like"/>
    <property type="match status" value="1"/>
</dbReference>
<keyword evidence="5 10" id="KW-0297">G-protein coupled receptor</keyword>
<evidence type="ECO:0000256" key="7">
    <source>
        <dbReference type="ARBA" id="ARBA00023157"/>
    </source>
</evidence>
<evidence type="ECO:0000256" key="4">
    <source>
        <dbReference type="ARBA" id="ARBA00022989"/>
    </source>
</evidence>
<dbReference type="PRINTS" id="PR00657">
    <property type="entry name" value="CCCHEMOKINER"/>
</dbReference>
<evidence type="ECO:0000256" key="9">
    <source>
        <dbReference type="ARBA" id="ARBA00023224"/>
    </source>
</evidence>
<dbReference type="RefSeq" id="XP_054847812.1">
    <property type="nucleotide sequence ID" value="XM_054991837.1"/>
</dbReference>
<dbReference type="InterPro" id="IPR002236">
    <property type="entry name" value="Chemokine_CCR1"/>
</dbReference>
<feature type="transmembrane region" description="Helical" evidence="12">
    <location>
        <begin position="283"/>
        <end position="306"/>
    </location>
</feature>
<accession>A0AA97K292</accession>
<dbReference type="PANTHER" id="PTHR10489">
    <property type="entry name" value="CELL ADHESION MOLECULE"/>
    <property type="match status" value="1"/>
</dbReference>
<organism evidence="14 15">
    <name type="scientific">Eublepharis macularius</name>
    <name type="common">Leopard gecko</name>
    <name type="synonym">Cyrtodactylus macularius</name>
    <dbReference type="NCBI Taxonomy" id="481883"/>
    <lineage>
        <taxon>Eukaryota</taxon>
        <taxon>Metazoa</taxon>
        <taxon>Chordata</taxon>
        <taxon>Craniata</taxon>
        <taxon>Vertebrata</taxon>
        <taxon>Euteleostomi</taxon>
        <taxon>Lepidosauria</taxon>
        <taxon>Squamata</taxon>
        <taxon>Bifurcata</taxon>
        <taxon>Gekkota</taxon>
        <taxon>Eublepharidae</taxon>
        <taxon>Eublepharinae</taxon>
        <taxon>Eublepharis</taxon>
    </lineage>
</organism>
<proteinExistence type="inferred from homology"/>
<keyword evidence="7" id="KW-1015">Disulfide bond</keyword>
<dbReference type="PROSITE" id="PS00237">
    <property type="entry name" value="G_PROTEIN_RECEP_F1_1"/>
    <property type="match status" value="1"/>
</dbReference>
<dbReference type="GO" id="GO:0090026">
    <property type="term" value="P:positive regulation of monocyte chemotaxis"/>
    <property type="evidence" value="ECO:0007669"/>
    <property type="project" value="InterPro"/>
</dbReference>
<feature type="transmembrane region" description="Helical" evidence="12">
    <location>
        <begin position="43"/>
        <end position="63"/>
    </location>
</feature>
<dbReference type="Proteomes" id="UP001190640">
    <property type="component" value="Chromosome 11"/>
</dbReference>
<feature type="transmembrane region" description="Helical" evidence="12">
    <location>
        <begin position="75"/>
        <end position="94"/>
    </location>
</feature>
<dbReference type="FunFam" id="1.20.1070.10:FF:000026">
    <property type="entry name" value="C-C chemokine receptor type 5"/>
    <property type="match status" value="1"/>
</dbReference>
<feature type="transmembrane region" description="Helical" evidence="12">
    <location>
        <begin position="114"/>
        <end position="136"/>
    </location>
</feature>
<dbReference type="GO" id="GO:0006955">
    <property type="term" value="P:immune response"/>
    <property type="evidence" value="ECO:0007669"/>
    <property type="project" value="InterPro"/>
</dbReference>
<feature type="transmembrane region" description="Helical" evidence="12">
    <location>
        <begin position="241"/>
        <end position="263"/>
    </location>
</feature>
<dbReference type="InterPro" id="IPR050119">
    <property type="entry name" value="CCR1-9-like"/>
</dbReference>
<evidence type="ECO:0000256" key="8">
    <source>
        <dbReference type="ARBA" id="ARBA00023170"/>
    </source>
</evidence>
<keyword evidence="6 12" id="KW-0472">Membrane</keyword>
<protein>
    <submittedName>
        <fullName evidence="15">C-C chemokine receptor type 5-like</fullName>
    </submittedName>
</protein>
<reference evidence="15" key="1">
    <citation type="submission" date="2025-08" db="UniProtKB">
        <authorList>
            <consortium name="RefSeq"/>
        </authorList>
    </citation>
    <scope>IDENTIFICATION</scope>
    <source>
        <tissue evidence="15">Blood</tissue>
    </source>
</reference>
<evidence type="ECO:0000259" key="13">
    <source>
        <dbReference type="PROSITE" id="PS50262"/>
    </source>
</evidence>
<dbReference type="PRINTS" id="PR01106">
    <property type="entry name" value="CHEMOKINER1"/>
</dbReference>
<evidence type="ECO:0000256" key="2">
    <source>
        <dbReference type="ARBA" id="ARBA00022475"/>
    </source>
</evidence>
<dbReference type="GO" id="GO:0060326">
    <property type="term" value="P:cell chemotaxis"/>
    <property type="evidence" value="ECO:0007669"/>
    <property type="project" value="TreeGrafter"/>
</dbReference>
<keyword evidence="3 10" id="KW-0812">Transmembrane</keyword>
<keyword evidence="9 10" id="KW-0807">Transducer</keyword>
<dbReference type="InterPro" id="IPR000355">
    <property type="entry name" value="Chemokine_rcpt"/>
</dbReference>
<dbReference type="GO" id="GO:0016493">
    <property type="term" value="F:C-C chemokine receptor activity"/>
    <property type="evidence" value="ECO:0007669"/>
    <property type="project" value="InterPro"/>
</dbReference>
<keyword evidence="8 10" id="KW-0675">Receptor</keyword>
<gene>
    <name evidence="15" type="primary">LOC129337879</name>
</gene>
<dbReference type="InterPro" id="IPR000276">
    <property type="entry name" value="GPCR_Rhodpsn"/>
</dbReference>
<dbReference type="AlphaFoldDB" id="A0AA97K292"/>
<dbReference type="GO" id="GO:0005737">
    <property type="term" value="C:cytoplasm"/>
    <property type="evidence" value="ECO:0007669"/>
    <property type="project" value="TreeGrafter"/>
</dbReference>
<feature type="compositionally biased region" description="Low complexity" evidence="11">
    <location>
        <begin position="340"/>
        <end position="349"/>
    </location>
</feature>
<evidence type="ECO:0000256" key="10">
    <source>
        <dbReference type="RuleBase" id="RU000688"/>
    </source>
</evidence>
<dbReference type="PROSITE" id="PS50262">
    <property type="entry name" value="G_PROTEIN_RECEP_F1_2"/>
    <property type="match status" value="1"/>
</dbReference>
<name>A0AA97K292_EUBMA</name>
<dbReference type="KEGG" id="emc:129337879"/>
<feature type="domain" description="G-protein coupled receptors family 1 profile" evidence="13">
    <location>
        <begin position="54"/>
        <end position="303"/>
    </location>
</feature>
<dbReference type="GO" id="GO:0007204">
    <property type="term" value="P:positive regulation of cytosolic calcium ion concentration"/>
    <property type="evidence" value="ECO:0007669"/>
    <property type="project" value="TreeGrafter"/>
</dbReference>
<feature type="transmembrane region" description="Helical" evidence="12">
    <location>
        <begin position="207"/>
        <end position="229"/>
    </location>
</feature>
<feature type="transmembrane region" description="Helical" evidence="12">
    <location>
        <begin position="148"/>
        <end position="168"/>
    </location>
</feature>
<feature type="region of interest" description="Disordered" evidence="11">
    <location>
        <begin position="338"/>
        <end position="358"/>
    </location>
</feature>
<dbReference type="GeneID" id="129337879"/>
<keyword evidence="14" id="KW-1185">Reference proteome</keyword>
<evidence type="ECO:0000256" key="1">
    <source>
        <dbReference type="ARBA" id="ARBA00004651"/>
    </source>
</evidence>
<evidence type="ECO:0000256" key="12">
    <source>
        <dbReference type="SAM" id="Phobius"/>
    </source>
</evidence>
<dbReference type="GO" id="GO:0009897">
    <property type="term" value="C:external side of plasma membrane"/>
    <property type="evidence" value="ECO:0007669"/>
    <property type="project" value="TreeGrafter"/>
</dbReference>
<dbReference type="GO" id="GO:0019722">
    <property type="term" value="P:calcium-mediated signaling"/>
    <property type="evidence" value="ECO:0007669"/>
    <property type="project" value="TreeGrafter"/>
</dbReference>
<evidence type="ECO:0000256" key="5">
    <source>
        <dbReference type="ARBA" id="ARBA00023040"/>
    </source>
</evidence>
<evidence type="ECO:0000256" key="6">
    <source>
        <dbReference type="ARBA" id="ARBA00023136"/>
    </source>
</evidence>
<keyword evidence="4 12" id="KW-1133">Transmembrane helix</keyword>
<dbReference type="Gene3D" id="1.20.1070.10">
    <property type="entry name" value="Rhodopsin 7-helix transmembrane proteins"/>
    <property type="match status" value="1"/>
</dbReference>